<comment type="subcellular location">
    <subcellularLocation>
        <location evidence="1">Vacuole membrane</location>
        <topology evidence="1">Multi-pass membrane protein</topology>
    </subcellularLocation>
</comment>
<feature type="transmembrane region" description="Helical" evidence="7">
    <location>
        <begin position="777"/>
        <end position="799"/>
    </location>
</feature>
<protein>
    <recommendedName>
        <fullName evidence="8">SPX domain-containing protein</fullName>
    </recommendedName>
</protein>
<organism evidence="9 10">
    <name type="scientific">Debaryomyces fabryi</name>
    <dbReference type="NCBI Taxonomy" id="58627"/>
    <lineage>
        <taxon>Eukaryota</taxon>
        <taxon>Fungi</taxon>
        <taxon>Dikarya</taxon>
        <taxon>Ascomycota</taxon>
        <taxon>Saccharomycotina</taxon>
        <taxon>Pichiomycetes</taxon>
        <taxon>Debaryomycetaceae</taxon>
        <taxon>Debaryomyces</taxon>
    </lineage>
</organism>
<keyword evidence="4 7" id="KW-1133">Transmembrane helix</keyword>
<name>A0A0V1Q0B9_9ASCO</name>
<dbReference type="GO" id="GO:0005774">
    <property type="term" value="C:vacuolar membrane"/>
    <property type="evidence" value="ECO:0007669"/>
    <property type="project" value="UniProtKB-SubCell"/>
</dbReference>
<keyword evidence="10" id="KW-1185">Reference proteome</keyword>
<feature type="domain" description="SPX" evidence="8">
    <location>
        <begin position="1"/>
        <end position="143"/>
    </location>
</feature>
<evidence type="ECO:0000256" key="1">
    <source>
        <dbReference type="ARBA" id="ARBA00004128"/>
    </source>
</evidence>
<feature type="transmembrane region" description="Helical" evidence="7">
    <location>
        <begin position="741"/>
        <end position="765"/>
    </location>
</feature>
<reference evidence="9 10" key="1">
    <citation type="submission" date="2015-11" db="EMBL/GenBank/DDBJ databases">
        <title>The genome of Debaryomyces fabryi.</title>
        <authorList>
            <person name="Tafer H."/>
            <person name="Lopandic K."/>
        </authorList>
    </citation>
    <scope>NUCLEOTIDE SEQUENCE [LARGE SCALE GENOMIC DNA]</scope>
    <source>
        <strain evidence="9 10">CBS 789</strain>
    </source>
</reference>
<sequence length="800" mass="93929">MKFGSNLNHLSIGEWKWYNLDYNDLKYKIRIITQEDNYSILELCQDFVNNFNRINLFIETKNDELIRKVTFFEANFNRLLNETNVNVIVKQINFDEIFYQMIEISVILKKLLKFITIQKIACRKIFKKFLKYHKDKNEAGQFVASLKSRLNTNERSFINFSLTDLTSRLTLLFNSIKVERGKLCQLVNGKSQIPRCKTTPLINFSHNSDDLEFDYNILLKKNFLMSCLISTDVNNINELFLNLNIYLGFNNCNVDKELTQISYTYLFNDLMNDEPCIIITHQEKKYSLIIAYVGGLRKYSYCRIKTSIVDSLLKYLVDPSKRDVLDMLSTLYDDNLTKATLDGILNNKLSPKLRLICNRSRFSLLNENDLHQDSDAFQDPENDYLITVDENIFTTSDINIVSSTSFDFDRSRFEKFPINKLSLYTNDLNLLNLEDNLTTEINNHKISNKFQISYLKKLPTRIQKLIQIHSLNLFKNLDLYQYMLSCYMNIIPNDKYIDNHYSVLLNLDLLKSFENIENYRNTIDIETNLINSKSDQILRHQSSLKSLPDYYSTRTQPSERTPLSKSYHMSSLRSNNSSQTGLYTLHNLYSRENLNNSLTSHTSILNSDPSDEFDVDSELEYYNNNNVVSMNYESGDSVINKVILAIIQLKRKTYGVSRDIESYGSTNEYYDTNQKDPSIFIRSKFNEYQYQFERDFDKILSFFYFSLIFISLFISGIEIGIIYSIILTQLNFDTFPILQNLWLILVIIIGLMVSSILSLISLLLIFRRFNSCPKSHYLVITFGNFLIITSFFWCMFILFF</sequence>
<feature type="region of interest" description="Disordered" evidence="6">
    <location>
        <begin position="548"/>
        <end position="575"/>
    </location>
</feature>
<dbReference type="PROSITE" id="PS51382">
    <property type="entry name" value="SPX"/>
    <property type="match status" value="1"/>
</dbReference>
<evidence type="ECO:0000256" key="3">
    <source>
        <dbReference type="ARBA" id="ARBA00022692"/>
    </source>
</evidence>
<dbReference type="InterPro" id="IPR004331">
    <property type="entry name" value="SPX_dom"/>
</dbReference>
<keyword evidence="5 7" id="KW-0472">Membrane</keyword>
<dbReference type="RefSeq" id="XP_015467938.1">
    <property type="nucleotide sequence ID" value="XM_015611199.1"/>
</dbReference>
<dbReference type="GeneID" id="26839378"/>
<evidence type="ECO:0000313" key="9">
    <source>
        <dbReference type="EMBL" id="KSA01836.1"/>
    </source>
</evidence>
<comment type="caution">
    <text evidence="9">The sequence shown here is derived from an EMBL/GenBank/DDBJ whole genome shotgun (WGS) entry which is preliminary data.</text>
</comment>
<feature type="compositionally biased region" description="Polar residues" evidence="6">
    <location>
        <begin position="552"/>
        <end position="575"/>
    </location>
</feature>
<dbReference type="OrthoDB" id="5588846at2759"/>
<dbReference type="AlphaFoldDB" id="A0A0V1Q0B9"/>
<evidence type="ECO:0000256" key="7">
    <source>
        <dbReference type="SAM" id="Phobius"/>
    </source>
</evidence>
<evidence type="ECO:0000256" key="2">
    <source>
        <dbReference type="ARBA" id="ARBA00022554"/>
    </source>
</evidence>
<dbReference type="Proteomes" id="UP000054251">
    <property type="component" value="Unassembled WGS sequence"/>
</dbReference>
<feature type="transmembrane region" description="Helical" evidence="7">
    <location>
        <begin position="702"/>
        <end position="726"/>
    </location>
</feature>
<evidence type="ECO:0000256" key="5">
    <source>
        <dbReference type="ARBA" id="ARBA00023136"/>
    </source>
</evidence>
<proteinExistence type="predicted"/>
<evidence type="ECO:0000259" key="8">
    <source>
        <dbReference type="PROSITE" id="PS51382"/>
    </source>
</evidence>
<dbReference type="InterPro" id="IPR051572">
    <property type="entry name" value="VTC_Complex_Subunit"/>
</dbReference>
<dbReference type="CDD" id="cd14474">
    <property type="entry name" value="SPX_YDR089W"/>
    <property type="match status" value="1"/>
</dbReference>
<dbReference type="GO" id="GO:0006799">
    <property type="term" value="P:polyphosphate biosynthetic process"/>
    <property type="evidence" value="ECO:0007669"/>
    <property type="project" value="UniProtKB-ARBA"/>
</dbReference>
<dbReference type="PANTHER" id="PTHR46140">
    <property type="entry name" value="VACUOLAR TRANSPORTER CHAPERONE 1-RELATED"/>
    <property type="match status" value="1"/>
</dbReference>
<evidence type="ECO:0000256" key="4">
    <source>
        <dbReference type="ARBA" id="ARBA00022989"/>
    </source>
</evidence>
<evidence type="ECO:0000256" key="6">
    <source>
        <dbReference type="SAM" id="MobiDB-lite"/>
    </source>
</evidence>
<dbReference type="PANTHER" id="PTHR46140:SF1">
    <property type="entry name" value="VACUOLAR TRANSPORTER CHAPERONE COMPLEX SUBUNIT 4-RELATED"/>
    <property type="match status" value="1"/>
</dbReference>
<gene>
    <name evidence="9" type="ORF">AC631_02369</name>
</gene>
<dbReference type="EMBL" id="LMYN01000041">
    <property type="protein sequence ID" value="KSA01836.1"/>
    <property type="molecule type" value="Genomic_DNA"/>
</dbReference>
<accession>A0A0V1Q0B9</accession>
<keyword evidence="3 7" id="KW-0812">Transmembrane</keyword>
<evidence type="ECO:0000313" key="10">
    <source>
        <dbReference type="Proteomes" id="UP000054251"/>
    </source>
</evidence>
<dbReference type="GO" id="GO:0033254">
    <property type="term" value="C:vacuolar transporter chaperone complex"/>
    <property type="evidence" value="ECO:0007669"/>
    <property type="project" value="UniProtKB-ARBA"/>
</dbReference>
<keyword evidence="2" id="KW-0926">Vacuole</keyword>